<sequence length="454" mass="53798">MSLCMSITWWTAASSSRRPEAVEEAQNFKFWLKEHLRPEVEVGIGFYWDPCWRDHAFPVAAKAFLEKNVSVGIRKQELYRMLHIEGLIDPSNITRAQVNYWVAEIESCYYGEKDEDQMRSASNFIRREDMGEKGFEQTLYEDNDEFQAFAFTMPFWKHGRAVKKLVTDSTFKINAMRLEMFGMMANLGRFGVPLSYCFYNKKVNVGDPIPSQYQMKRLRKEVLARWYRGLYERDLQSIFLLTDKDVGQIWAAKESLPNTFVQLCLKHSMDAIEKRMAAVDMRTNPYCAKSAHETFDFIDPAWQTFTDDVVSGNICPEEYRKEVKRFFKFHFNAHPLIPDLMGYCLSQEEVHERSVLEAYSFCKERGLIQFWGYLWNEWYSHLKWQIFSRVSKTILSMSRTTNLVESHWQKIKQDYSHAMNRPRLDHWVYIVSEKVCLDMSIKLKQFLGRREFPS</sequence>
<reference evidence="1 2" key="1">
    <citation type="submission" date="2024-09" db="EMBL/GenBank/DDBJ databases">
        <title>Chromosome-scale assembly of Riccia sorocarpa.</title>
        <authorList>
            <person name="Paukszto L."/>
        </authorList>
    </citation>
    <scope>NUCLEOTIDE SEQUENCE [LARGE SCALE GENOMIC DNA]</scope>
    <source>
        <strain evidence="1">LP-2024</strain>
        <tissue evidence="1">Aerial parts of the thallus</tissue>
    </source>
</reference>
<protein>
    <recommendedName>
        <fullName evidence="3">Transposase</fullName>
    </recommendedName>
</protein>
<evidence type="ECO:0008006" key="3">
    <source>
        <dbReference type="Google" id="ProtNLM"/>
    </source>
</evidence>
<evidence type="ECO:0000313" key="1">
    <source>
        <dbReference type="EMBL" id="KAL3679533.1"/>
    </source>
</evidence>
<proteinExistence type="predicted"/>
<keyword evidence="2" id="KW-1185">Reference proteome</keyword>
<name>A0ABD3GK22_9MARC</name>
<evidence type="ECO:0000313" key="2">
    <source>
        <dbReference type="Proteomes" id="UP001633002"/>
    </source>
</evidence>
<organism evidence="1 2">
    <name type="scientific">Riccia sorocarpa</name>
    <dbReference type="NCBI Taxonomy" id="122646"/>
    <lineage>
        <taxon>Eukaryota</taxon>
        <taxon>Viridiplantae</taxon>
        <taxon>Streptophyta</taxon>
        <taxon>Embryophyta</taxon>
        <taxon>Marchantiophyta</taxon>
        <taxon>Marchantiopsida</taxon>
        <taxon>Marchantiidae</taxon>
        <taxon>Marchantiales</taxon>
        <taxon>Ricciaceae</taxon>
        <taxon>Riccia</taxon>
    </lineage>
</organism>
<dbReference type="EMBL" id="JBJQOH010000007">
    <property type="protein sequence ID" value="KAL3679533.1"/>
    <property type="molecule type" value="Genomic_DNA"/>
</dbReference>
<dbReference type="AlphaFoldDB" id="A0ABD3GK22"/>
<dbReference type="Proteomes" id="UP001633002">
    <property type="component" value="Unassembled WGS sequence"/>
</dbReference>
<gene>
    <name evidence="1" type="ORF">R1sor_022489</name>
</gene>
<comment type="caution">
    <text evidence="1">The sequence shown here is derived from an EMBL/GenBank/DDBJ whole genome shotgun (WGS) entry which is preliminary data.</text>
</comment>
<accession>A0ABD3GK22</accession>